<name>A0ABY7C781_9BASI</name>
<feature type="region of interest" description="Disordered" evidence="1">
    <location>
        <begin position="51"/>
        <end position="86"/>
    </location>
</feature>
<sequence length="179" mass="19721">MLSSATSALLGHRSPEPGWFARRARSVPMDCSLGSRPHAVSVRARLSSSFSRSRDQHACSRRTKHSIFSPQPPPARPPFRLRSSSHSSASPFDLKYLHLINTTAASRVPFHLKLSHLPPSFATLNTPKLPLIIVSFPVAFDSIASWVPPPIRLALDSLILLFNTNLPCVKLELKVCSPQ</sequence>
<dbReference type="RefSeq" id="XP_053016379.1">
    <property type="nucleotide sequence ID" value="XM_053165160.1"/>
</dbReference>
<evidence type="ECO:0000313" key="2">
    <source>
        <dbReference type="EMBL" id="WAQ80824.1"/>
    </source>
</evidence>
<accession>A0ABY7C781</accession>
<dbReference type="Proteomes" id="UP001164743">
    <property type="component" value="Chromosome 1A"/>
</dbReference>
<protein>
    <submittedName>
        <fullName evidence="2">Uncharacterized protein</fullName>
    </submittedName>
</protein>
<evidence type="ECO:0000256" key="1">
    <source>
        <dbReference type="SAM" id="MobiDB-lite"/>
    </source>
</evidence>
<organism evidence="2 3">
    <name type="scientific">Puccinia triticina</name>
    <dbReference type="NCBI Taxonomy" id="208348"/>
    <lineage>
        <taxon>Eukaryota</taxon>
        <taxon>Fungi</taxon>
        <taxon>Dikarya</taxon>
        <taxon>Basidiomycota</taxon>
        <taxon>Pucciniomycotina</taxon>
        <taxon>Pucciniomycetes</taxon>
        <taxon>Pucciniales</taxon>
        <taxon>Pucciniaceae</taxon>
        <taxon>Puccinia</taxon>
    </lineage>
</organism>
<gene>
    <name evidence="2" type="ORF">PtA15_1A162</name>
</gene>
<keyword evidence="3" id="KW-1185">Reference proteome</keyword>
<reference evidence="2" key="1">
    <citation type="submission" date="2022-10" db="EMBL/GenBank/DDBJ databases">
        <title>Puccinia triticina Genome sequencing and assembly.</title>
        <authorList>
            <person name="Li C."/>
        </authorList>
    </citation>
    <scope>NUCLEOTIDE SEQUENCE</scope>
    <source>
        <strain evidence="2">Pt15</strain>
    </source>
</reference>
<proteinExistence type="predicted"/>
<dbReference type="EMBL" id="CP110421">
    <property type="protein sequence ID" value="WAQ80824.1"/>
    <property type="molecule type" value="Genomic_DNA"/>
</dbReference>
<evidence type="ECO:0000313" key="3">
    <source>
        <dbReference type="Proteomes" id="UP001164743"/>
    </source>
</evidence>
<dbReference type="GeneID" id="77806055"/>